<dbReference type="Proteomes" id="UP000472839">
    <property type="component" value="Unassembled WGS sequence"/>
</dbReference>
<organism evidence="1 2">
    <name type="scientific">Poseidonibacter ostreae</name>
    <dbReference type="NCBI Taxonomy" id="2654171"/>
    <lineage>
        <taxon>Bacteria</taxon>
        <taxon>Pseudomonadati</taxon>
        <taxon>Campylobacterota</taxon>
        <taxon>Epsilonproteobacteria</taxon>
        <taxon>Campylobacterales</taxon>
        <taxon>Arcobacteraceae</taxon>
        <taxon>Poseidonibacter</taxon>
    </lineage>
</organism>
<evidence type="ECO:0000313" key="1">
    <source>
        <dbReference type="EMBL" id="KAB7891328.1"/>
    </source>
</evidence>
<protein>
    <submittedName>
        <fullName evidence="1">Uncharacterized protein</fullName>
    </submittedName>
</protein>
<reference evidence="1 2" key="1">
    <citation type="submission" date="2019-10" db="EMBL/GenBank/DDBJ databases">
        <title>Poseidonibacter ostreae sp. nov., isolated from the gut of the Ostrea denselamellosa.</title>
        <authorList>
            <person name="Choi A."/>
        </authorList>
    </citation>
    <scope>NUCLEOTIDE SEQUENCE [LARGE SCALE GENOMIC DNA]</scope>
    <source>
        <strain evidence="1 2">SJOD-M-33</strain>
    </source>
</reference>
<comment type="caution">
    <text evidence="1">The sequence shown here is derived from an EMBL/GenBank/DDBJ whole genome shotgun (WGS) entry which is preliminary data.</text>
</comment>
<dbReference type="AlphaFoldDB" id="A0A6L4WWL3"/>
<evidence type="ECO:0000313" key="2">
    <source>
        <dbReference type="Proteomes" id="UP000472839"/>
    </source>
</evidence>
<name>A0A6L4WWL3_9BACT</name>
<accession>A0A6L4WWL3</accession>
<sequence>MIKKTERINLRISTTDYSSDTHFVKSKKNKDIVYVGKEKCKSLEYIFDSLVQDISIAVYDDLDKNKVWVTVTNSDIKTFEFNTDSIEYQNEKVESIINVILLKEGIKNVYFLEDSKYAKVIKIRNANIKIIDKTNFKNTVKKSPILKTAGKYTFASLLILLVLFGLHTAQEETAHIIKKDLVNDFNKQYSQKEKEIILQKDELQEYREIKDTTLEVLNSFENIKIKPKRNNFIGLPNRINNNFTKGIRFD</sequence>
<dbReference type="EMBL" id="WFKK01000001">
    <property type="protein sequence ID" value="KAB7891328.1"/>
    <property type="molecule type" value="Genomic_DNA"/>
</dbReference>
<gene>
    <name evidence="1" type="ORF">GBG19_00395</name>
</gene>
<proteinExistence type="predicted"/>
<dbReference type="RefSeq" id="WP_152279430.1">
    <property type="nucleotide sequence ID" value="NZ_WFKK01000001.1"/>
</dbReference>